<proteinExistence type="predicted"/>
<feature type="domain" description="Histone deacetylase" evidence="1">
    <location>
        <begin position="22"/>
        <end position="304"/>
    </location>
</feature>
<evidence type="ECO:0000259" key="1">
    <source>
        <dbReference type="Pfam" id="PF00850"/>
    </source>
</evidence>
<dbReference type="InterPro" id="IPR023696">
    <property type="entry name" value="Ureohydrolase_dom_sf"/>
</dbReference>
<dbReference type="GO" id="GO:0040029">
    <property type="term" value="P:epigenetic regulation of gene expression"/>
    <property type="evidence" value="ECO:0007669"/>
    <property type="project" value="TreeGrafter"/>
</dbReference>
<dbReference type="InterPro" id="IPR000286">
    <property type="entry name" value="HDACs"/>
</dbReference>
<dbReference type="GO" id="GO:0004407">
    <property type="term" value="F:histone deacetylase activity"/>
    <property type="evidence" value="ECO:0007669"/>
    <property type="project" value="TreeGrafter"/>
</dbReference>
<protein>
    <submittedName>
        <fullName evidence="2">Histone deacetylase domain protein</fullName>
    </submittedName>
</protein>
<dbReference type="Gene3D" id="3.40.800.20">
    <property type="entry name" value="Histone deacetylase domain"/>
    <property type="match status" value="1"/>
</dbReference>
<organism evidence="2 3">
    <name type="scientific">Candidatus Argoarchaeum ethanivorans</name>
    <dbReference type="NCBI Taxonomy" id="2608793"/>
    <lineage>
        <taxon>Archaea</taxon>
        <taxon>Methanobacteriati</taxon>
        <taxon>Methanobacteriota</taxon>
        <taxon>Stenosarchaea group</taxon>
        <taxon>Methanomicrobia</taxon>
        <taxon>Methanosarcinales</taxon>
        <taxon>Methanosarcinales incertae sedis</taxon>
        <taxon>GOM Arc I cluster</taxon>
        <taxon>Candidatus Argoarchaeum</taxon>
    </lineage>
</organism>
<dbReference type="PRINTS" id="PR01270">
    <property type="entry name" value="HDASUPER"/>
</dbReference>
<dbReference type="Pfam" id="PF00850">
    <property type="entry name" value="Hist_deacetyl"/>
    <property type="match status" value="1"/>
</dbReference>
<name>A0A811TCY4_9EURY</name>
<dbReference type="GO" id="GO:0005737">
    <property type="term" value="C:cytoplasm"/>
    <property type="evidence" value="ECO:0007669"/>
    <property type="project" value="TreeGrafter"/>
</dbReference>
<dbReference type="InterPro" id="IPR037138">
    <property type="entry name" value="His_deacetylse_dom_sf"/>
</dbReference>
<gene>
    <name evidence="2" type="ORF">LAKADJCE_00295</name>
</gene>
<dbReference type="PANTHER" id="PTHR10625">
    <property type="entry name" value="HISTONE DEACETYLASE HDAC1-RELATED"/>
    <property type="match status" value="1"/>
</dbReference>
<accession>A0A811TCY4</accession>
<comment type="caution">
    <text evidence="2">The sequence shown here is derived from an EMBL/GenBank/DDBJ whole genome shotgun (WGS) entry which is preliminary data.</text>
</comment>
<evidence type="ECO:0000313" key="2">
    <source>
        <dbReference type="EMBL" id="CAD6492387.1"/>
    </source>
</evidence>
<dbReference type="InterPro" id="IPR023801">
    <property type="entry name" value="His_deacetylse_dom"/>
</dbReference>
<dbReference type="PANTHER" id="PTHR10625:SF11">
    <property type="entry name" value="HISTONE DEACETYLASE 14, CHLOROPLASTIC"/>
    <property type="match status" value="1"/>
</dbReference>
<dbReference type="Proteomes" id="UP000612009">
    <property type="component" value="Unassembled WGS sequence"/>
</dbReference>
<sequence>MSVKRTGIVYHQDYRLHNTAGHPECAERVVAIMDKLESLEGLVSVSPRKATEAELGYVHTSSHIRRVQEHSWKGIPLDMDTPVCSDSYVVALLAAGGVMAGVDAVVSGDVENVFAVVRPPGHHATADHAMGFCLFNNVAIAARYAQKRGLSRVLIVDWDVHHGNGTQDTFYSDSSVLYFSTHQYPHYPGSGSVGEVGNGDGEGYNVNVPLPAGCTDPDYRHAFEQILIPIAEEFNPDIILVSSGQDAAERDPLAGMNLSVGGFGMLSDIVVDLSMRLCEGRMVASLEGGYDLDTLADSVYEIVRGFQGYKHEQSSGSARGIVKERIKEVKTVQRKYWAVGQN</sequence>
<dbReference type="SUPFAM" id="SSF52768">
    <property type="entry name" value="Arginase/deacetylase"/>
    <property type="match status" value="1"/>
</dbReference>
<dbReference type="EMBL" id="CAJHIR010000012">
    <property type="protein sequence ID" value="CAD6492387.1"/>
    <property type="molecule type" value="Genomic_DNA"/>
</dbReference>
<reference evidence="2" key="1">
    <citation type="submission" date="2020-10" db="EMBL/GenBank/DDBJ databases">
        <authorList>
            <person name="Hahn C.J."/>
            <person name="Laso-Perez R."/>
            <person name="Vulcano F."/>
            <person name="Vaziourakis K.-M."/>
            <person name="Stokke R."/>
            <person name="Steen I.H."/>
            <person name="Teske A."/>
            <person name="Boetius A."/>
            <person name="Liebeke M."/>
            <person name="Amann R."/>
            <person name="Knittel K."/>
        </authorList>
    </citation>
    <scope>NUCLEOTIDE SEQUENCE</scope>
    <source>
        <strain evidence="2">Gfbio:e3339647-f889-4370-9287-4fb5cb688e4c:AG392J18_GoMArc1</strain>
    </source>
</reference>
<dbReference type="AlphaFoldDB" id="A0A811TCY4"/>
<evidence type="ECO:0000313" key="3">
    <source>
        <dbReference type="Proteomes" id="UP000612009"/>
    </source>
</evidence>
<dbReference type="CDD" id="cd09992">
    <property type="entry name" value="HDAC_classII"/>
    <property type="match status" value="1"/>
</dbReference>